<organism evidence="1 2">
    <name type="scientific">Williamwhitmania taraxaci</name>
    <dbReference type="NCBI Taxonomy" id="1640674"/>
    <lineage>
        <taxon>Bacteria</taxon>
        <taxon>Pseudomonadati</taxon>
        <taxon>Bacteroidota</taxon>
        <taxon>Bacteroidia</taxon>
        <taxon>Bacteroidales</taxon>
        <taxon>Williamwhitmaniaceae</taxon>
        <taxon>Williamwhitmania</taxon>
    </lineage>
</organism>
<evidence type="ECO:0000313" key="1">
    <source>
        <dbReference type="EMBL" id="SDC52569.1"/>
    </source>
</evidence>
<dbReference type="EMBL" id="FMYP01000035">
    <property type="protein sequence ID" value="SDC52569.1"/>
    <property type="molecule type" value="Genomic_DNA"/>
</dbReference>
<proteinExistence type="predicted"/>
<sequence>MYREPCCRVRIGTDAKYLEFNSVNKVEIEESVKTLGNKATLTLPRNYSKFRDKSILDLLKSGDQVSIWLGYDGDPQQEFKGYLQEIESGAPLVLHVDDEFYPFKRNTFKKAWKTITLKELLQFVAPGLKIVCPEVNLGQFEIENASTFRVLISLQEQYGFYTSLTDGTLTCLWPFKVGMSEKTHTYTFYTPTVKNNSLKYHRADDVKVHVRATSNLRNGKKPIMYETGSKEHDSSLFEIKIPGATLDELKKFADAKLQQLCFDGYSGTISGFGTPRTHAGDTIQIVDTEEPDRQGNYLVDSVKITYDLTQGFERENTLSYKV</sequence>
<dbReference type="STRING" id="1640674.SAMN05216323_103519"/>
<protein>
    <submittedName>
        <fullName evidence="1">Phage protein D</fullName>
    </submittedName>
</protein>
<dbReference type="Proteomes" id="UP000199452">
    <property type="component" value="Unassembled WGS sequence"/>
</dbReference>
<accession>A0A1G6MAQ0</accession>
<evidence type="ECO:0000313" key="2">
    <source>
        <dbReference type="Proteomes" id="UP000199452"/>
    </source>
</evidence>
<keyword evidence="2" id="KW-1185">Reference proteome</keyword>
<name>A0A1G6MAQ0_9BACT</name>
<dbReference type="AlphaFoldDB" id="A0A1G6MAQ0"/>
<gene>
    <name evidence="1" type="ORF">SAMN05216323_103519</name>
</gene>
<reference evidence="1 2" key="1">
    <citation type="submission" date="2016-09" db="EMBL/GenBank/DDBJ databases">
        <authorList>
            <person name="Capua I."/>
            <person name="De Benedictis P."/>
            <person name="Joannis T."/>
            <person name="Lombin L.H."/>
            <person name="Cattoli G."/>
        </authorList>
    </citation>
    <scope>NUCLEOTIDE SEQUENCE [LARGE SCALE GENOMIC DNA]</scope>
    <source>
        <strain evidence="1 2">A7P-90m</strain>
    </source>
</reference>